<dbReference type="Gene3D" id="3.40.50.720">
    <property type="entry name" value="NAD(P)-binding Rossmann-like Domain"/>
    <property type="match status" value="1"/>
</dbReference>
<proteinExistence type="inferred from homology"/>
<keyword evidence="1" id="KW-0560">Oxidoreductase</keyword>
<keyword evidence="5" id="KW-1185">Reference proteome</keyword>
<dbReference type="InterPro" id="IPR036291">
    <property type="entry name" value="NAD(P)-bd_dom_sf"/>
</dbReference>
<dbReference type="PANTHER" id="PTHR10366:SF564">
    <property type="entry name" value="STEROL-4-ALPHA-CARBOXYLATE 3-DEHYDROGENASE, DECARBOXYLATING"/>
    <property type="match status" value="1"/>
</dbReference>
<dbReference type="RefSeq" id="WP_265999198.1">
    <property type="nucleotide sequence ID" value="NZ_JAPJDN010000023.1"/>
</dbReference>
<accession>A0ABT3SKK1</accession>
<sequence length="342" mass="36239">MPDAPQVLVTGGSGFIAGHLIAQLIADDYRVRTTVRKLDRERHIRAILPGTDGGRLQVVVADLTTDDGWPDAVRGCSFVQHVASPFPARRPDNEDDIIVPARDGTLRVLRAATEAGVRRVVITSSFAAIGYSRKTSGTAFDETDWTDASDPVSPYVKSKTLAERAAWQFAARSGTPELAVVNPVGVFGPVLGGDMSTSVRIIDGLLHGRPPVLPRASFAVVDVRDVADLLLRAMTNPLAAGQRYLAAADQPVALPEIAAILRAGLGPGAADVPRREVPDWVIHAAARLVPSLREFTGLLGEPKTLTSAKAVTQLGWQPRPVADTVVATAQSLLRLAAAATGR</sequence>
<feature type="domain" description="NAD-dependent epimerase/dehydratase" evidence="3">
    <location>
        <begin position="7"/>
        <end position="240"/>
    </location>
</feature>
<evidence type="ECO:0000313" key="4">
    <source>
        <dbReference type="EMBL" id="MCX2939352.1"/>
    </source>
</evidence>
<dbReference type="InterPro" id="IPR050425">
    <property type="entry name" value="NAD(P)_dehydrat-like"/>
</dbReference>
<dbReference type="EMBL" id="JAPJDO010000023">
    <property type="protein sequence ID" value="MCX2939352.1"/>
    <property type="molecule type" value="Genomic_DNA"/>
</dbReference>
<comment type="similarity">
    <text evidence="2">Belongs to the NAD(P)-dependent epimerase/dehydratase family. Dihydroflavonol-4-reductase subfamily.</text>
</comment>
<dbReference type="SUPFAM" id="SSF51735">
    <property type="entry name" value="NAD(P)-binding Rossmann-fold domains"/>
    <property type="match status" value="1"/>
</dbReference>
<reference evidence="4 5" key="1">
    <citation type="submission" date="2022-11" db="EMBL/GenBank/DDBJ databases">
        <title>Mycobacterium sp. nov.</title>
        <authorList>
            <person name="Papic B."/>
            <person name="Spicic S."/>
            <person name="Duvnjak S."/>
        </authorList>
    </citation>
    <scope>NUCLEOTIDE SEQUENCE [LARGE SCALE GENOMIC DNA]</scope>
    <source>
        <strain evidence="4 5">CVI_P4</strain>
    </source>
</reference>
<name>A0ABT3SKK1_9MYCO</name>
<evidence type="ECO:0000313" key="5">
    <source>
        <dbReference type="Proteomes" id="UP001300745"/>
    </source>
</evidence>
<dbReference type="InterPro" id="IPR001509">
    <property type="entry name" value="Epimerase_deHydtase"/>
</dbReference>
<organism evidence="4 5">
    <name type="scientific">Mycobacterium pinniadriaticum</name>
    <dbReference type="NCBI Taxonomy" id="2994102"/>
    <lineage>
        <taxon>Bacteria</taxon>
        <taxon>Bacillati</taxon>
        <taxon>Actinomycetota</taxon>
        <taxon>Actinomycetes</taxon>
        <taxon>Mycobacteriales</taxon>
        <taxon>Mycobacteriaceae</taxon>
        <taxon>Mycobacterium</taxon>
    </lineage>
</organism>
<evidence type="ECO:0000259" key="3">
    <source>
        <dbReference type="Pfam" id="PF01370"/>
    </source>
</evidence>
<dbReference type="Proteomes" id="UP001300745">
    <property type="component" value="Unassembled WGS sequence"/>
</dbReference>
<dbReference type="CDD" id="cd05227">
    <property type="entry name" value="AR_SDR_e"/>
    <property type="match status" value="1"/>
</dbReference>
<protein>
    <submittedName>
        <fullName evidence="4">Aldehyde reductase</fullName>
    </submittedName>
</protein>
<dbReference type="Pfam" id="PF01370">
    <property type="entry name" value="Epimerase"/>
    <property type="match status" value="1"/>
</dbReference>
<comment type="caution">
    <text evidence="4">The sequence shown here is derived from an EMBL/GenBank/DDBJ whole genome shotgun (WGS) entry which is preliminary data.</text>
</comment>
<gene>
    <name evidence="4" type="ORF">ORI27_21895</name>
</gene>
<evidence type="ECO:0000256" key="2">
    <source>
        <dbReference type="ARBA" id="ARBA00023445"/>
    </source>
</evidence>
<dbReference type="PANTHER" id="PTHR10366">
    <property type="entry name" value="NAD DEPENDENT EPIMERASE/DEHYDRATASE"/>
    <property type="match status" value="1"/>
</dbReference>
<evidence type="ECO:0000256" key="1">
    <source>
        <dbReference type="ARBA" id="ARBA00023002"/>
    </source>
</evidence>